<protein>
    <submittedName>
        <fullName evidence="2">Uncharacterized protein</fullName>
    </submittedName>
</protein>
<reference evidence="2 3" key="1">
    <citation type="journal article" date="2020" name="Microbiol. Resour. Announc.">
        <title>Complete genome sequence of Pseudomonas otitidis strain MrB4, isolated from Lake Biwa in Japan.</title>
        <authorList>
            <person name="Miyazaki K."/>
            <person name="Hase E."/>
            <person name="Maruya T."/>
        </authorList>
    </citation>
    <scope>NUCLEOTIDE SEQUENCE [LARGE SCALE GENOMIC DNA]</scope>
    <source>
        <strain evidence="2 3">MrB4</strain>
    </source>
</reference>
<name>A0A679GSL0_9GAMM</name>
<dbReference type="KEGG" id="poj:PtoMrB4_44260"/>
<dbReference type="GeneID" id="57399642"/>
<feature type="compositionally biased region" description="Basic and acidic residues" evidence="1">
    <location>
        <begin position="57"/>
        <end position="70"/>
    </location>
</feature>
<dbReference type="RefSeq" id="WP_172434493.1">
    <property type="nucleotide sequence ID" value="NZ_AP022642.1"/>
</dbReference>
<proteinExistence type="predicted"/>
<accession>A0A679GSL0</accession>
<gene>
    <name evidence="2" type="ORF">PtoMrB4_44260</name>
</gene>
<evidence type="ECO:0000313" key="3">
    <source>
        <dbReference type="Proteomes" id="UP000501237"/>
    </source>
</evidence>
<evidence type="ECO:0000313" key="2">
    <source>
        <dbReference type="EMBL" id="BCA30449.1"/>
    </source>
</evidence>
<dbReference type="EMBL" id="AP022642">
    <property type="protein sequence ID" value="BCA30449.1"/>
    <property type="molecule type" value="Genomic_DNA"/>
</dbReference>
<dbReference type="AlphaFoldDB" id="A0A679GSL0"/>
<organism evidence="2 3">
    <name type="scientific">Metapseudomonas otitidis</name>
    <dbReference type="NCBI Taxonomy" id="319939"/>
    <lineage>
        <taxon>Bacteria</taxon>
        <taxon>Pseudomonadati</taxon>
        <taxon>Pseudomonadota</taxon>
        <taxon>Gammaproteobacteria</taxon>
        <taxon>Pseudomonadales</taxon>
        <taxon>Pseudomonadaceae</taxon>
        <taxon>Metapseudomonas</taxon>
    </lineage>
</organism>
<sequence length="70" mass="7810">MGDVLFIAAFAVLFVVLSLRFAKALGFWPRPNPHTEPAPVQGRRTGLSEHVSPFGQTERRAERTLDRPPP</sequence>
<evidence type="ECO:0000256" key="1">
    <source>
        <dbReference type="SAM" id="MobiDB-lite"/>
    </source>
</evidence>
<dbReference type="Proteomes" id="UP000501237">
    <property type="component" value="Chromosome"/>
</dbReference>
<feature type="region of interest" description="Disordered" evidence="1">
    <location>
        <begin position="32"/>
        <end position="70"/>
    </location>
</feature>